<dbReference type="OrthoDB" id="1668230at2759"/>
<dbReference type="InterPro" id="IPR001245">
    <property type="entry name" value="Ser-Thr/Tyr_kinase_cat_dom"/>
</dbReference>
<dbReference type="PANTHER" id="PTHR44329">
    <property type="entry name" value="SERINE/THREONINE-PROTEIN KINASE TNNI3K-RELATED"/>
    <property type="match status" value="1"/>
</dbReference>
<dbReference type="Gene3D" id="1.25.40.10">
    <property type="entry name" value="Tetratricopeptide repeat domain"/>
    <property type="match status" value="2"/>
</dbReference>
<dbReference type="InterPro" id="IPR051681">
    <property type="entry name" value="Ser/Thr_Kinases-Pseudokinases"/>
</dbReference>
<feature type="compositionally biased region" description="Low complexity" evidence="4">
    <location>
        <begin position="562"/>
        <end position="583"/>
    </location>
</feature>
<gene>
    <name evidence="6" type="ORF">MSAN_01408200</name>
</gene>
<dbReference type="PRINTS" id="PR00109">
    <property type="entry name" value="TYRKINASE"/>
</dbReference>
<dbReference type="SUPFAM" id="SSF56112">
    <property type="entry name" value="Protein kinase-like (PK-like)"/>
    <property type="match status" value="1"/>
</dbReference>
<dbReference type="PROSITE" id="PS50011">
    <property type="entry name" value="PROTEIN_KINASE_DOM"/>
    <property type="match status" value="1"/>
</dbReference>
<evidence type="ECO:0000256" key="1">
    <source>
        <dbReference type="ARBA" id="ARBA00022737"/>
    </source>
</evidence>
<dbReference type="Pfam" id="PF13424">
    <property type="entry name" value="TPR_12"/>
    <property type="match status" value="1"/>
</dbReference>
<feature type="region of interest" description="Disordered" evidence="4">
    <location>
        <begin position="562"/>
        <end position="594"/>
    </location>
</feature>
<dbReference type="SMART" id="SM00028">
    <property type="entry name" value="TPR"/>
    <property type="match status" value="4"/>
</dbReference>
<dbReference type="PROSITE" id="PS50005">
    <property type="entry name" value="TPR"/>
    <property type="match status" value="4"/>
</dbReference>
<dbReference type="Proteomes" id="UP000623467">
    <property type="component" value="Unassembled WGS sequence"/>
</dbReference>
<keyword evidence="6" id="KW-0418">Kinase</keyword>
<evidence type="ECO:0000256" key="2">
    <source>
        <dbReference type="ARBA" id="ARBA00022803"/>
    </source>
</evidence>
<evidence type="ECO:0000256" key="3">
    <source>
        <dbReference type="PROSITE-ProRule" id="PRU00339"/>
    </source>
</evidence>
<proteinExistence type="predicted"/>
<dbReference type="PROSITE" id="PS50293">
    <property type="entry name" value="TPR_REGION"/>
    <property type="match status" value="1"/>
</dbReference>
<dbReference type="InterPro" id="IPR019734">
    <property type="entry name" value="TPR_rpt"/>
</dbReference>
<accession>A0A8H6YAS1</accession>
<feature type="repeat" description="TPR" evidence="3">
    <location>
        <begin position="611"/>
        <end position="644"/>
    </location>
</feature>
<evidence type="ECO:0000256" key="4">
    <source>
        <dbReference type="SAM" id="MobiDB-lite"/>
    </source>
</evidence>
<dbReference type="GO" id="GO:0004674">
    <property type="term" value="F:protein serine/threonine kinase activity"/>
    <property type="evidence" value="ECO:0007669"/>
    <property type="project" value="TreeGrafter"/>
</dbReference>
<reference evidence="6" key="1">
    <citation type="submission" date="2020-05" db="EMBL/GenBank/DDBJ databases">
        <title>Mycena genomes resolve the evolution of fungal bioluminescence.</title>
        <authorList>
            <person name="Tsai I.J."/>
        </authorList>
    </citation>
    <scope>NUCLEOTIDE SEQUENCE</scope>
    <source>
        <strain evidence="6">160909Yilan</strain>
    </source>
</reference>
<dbReference type="EMBL" id="JACAZH010000011">
    <property type="protein sequence ID" value="KAF7354934.1"/>
    <property type="molecule type" value="Genomic_DNA"/>
</dbReference>
<feature type="compositionally biased region" description="Polar residues" evidence="4">
    <location>
        <begin position="180"/>
        <end position="189"/>
    </location>
</feature>
<dbReference type="InterPro" id="IPR011009">
    <property type="entry name" value="Kinase-like_dom_sf"/>
</dbReference>
<organism evidence="6 7">
    <name type="scientific">Mycena sanguinolenta</name>
    <dbReference type="NCBI Taxonomy" id="230812"/>
    <lineage>
        <taxon>Eukaryota</taxon>
        <taxon>Fungi</taxon>
        <taxon>Dikarya</taxon>
        <taxon>Basidiomycota</taxon>
        <taxon>Agaricomycotina</taxon>
        <taxon>Agaricomycetes</taxon>
        <taxon>Agaricomycetidae</taxon>
        <taxon>Agaricales</taxon>
        <taxon>Marasmiineae</taxon>
        <taxon>Mycenaceae</taxon>
        <taxon>Mycena</taxon>
    </lineage>
</organism>
<keyword evidence="7" id="KW-1185">Reference proteome</keyword>
<sequence>MLSSTSASTFVTADVVPASEAGIPCGPADTLAQQQQEAPLVFQLQPAKPPHTNGLDAATRPVGAVCAGNDGELGTPHPAAPIIKTIVVQMGGDIDEAVESEDPGTPLTGLMERQSDETVITVDPAPSLNDKVLEGLSGAMAIVAGAWKRKEMVKETVPEDDRMAEDNVSLGEEDAESQRSDNASGNGLSPNGVLQVHPHPSDLLNDIHQGPWLEIHRNLVSYVTRTLELYDGALFSKALLRLSGECGLHPTCFTLTGVKKMGQQVAGGGFGDIWKGSVGGQTVAVKSMRQFKDDDVKVSMKKLGREALIWRQLSHPNLLPFFGLYMLDNRLCLISPWMDNGDLKDFLKNAPADIDRISLMVDVARGLEYLHSQDVVHGDLKPVNILITPSGRACISDFGLSAIVDALSLKMSFSSRSGRAGTVRYQAPELLKNQSSTHFGSDIYAFACVGYEILTGKVPFYEVDNEAAVICKVVIDEARPLGLGMVFPDDLRLLVEDCWQQKAEKRPTSTTILGRLLRQSLGDEIKRSHRPDWEFTYSARFRRSIQAWPLFPSIAEVEQRIPRVSTSSPSASSPSPPASSSRQPPEPIPAPPDEDMEMLEADKEAQQKKEAEVAKEAGNEAYMKGELEKAASQFEKAWNLWPQDITCLTDLGAVYYELGDYDEAIEVCEKAIEEGRSLGADHKLIAKAYGHIGTSFREKGDYASAIKYFEESLTEHHTHDILNKLWEAAYLKADTGKQASKKIASHGKRKVQFKPGNRFARAVKTNRESTMRVPSDAREYNSRATAYMKLGAFPEALKHVNAAIQADPEFSKPRCLFAGALLIAVDT</sequence>
<dbReference type="FunFam" id="1.25.40.10:FF:000010">
    <property type="entry name" value="Stress-induced phosphoprotein 1"/>
    <property type="match status" value="1"/>
</dbReference>
<feature type="repeat" description="TPR" evidence="3">
    <location>
        <begin position="777"/>
        <end position="810"/>
    </location>
</feature>
<dbReference type="InterPro" id="IPR000719">
    <property type="entry name" value="Prot_kinase_dom"/>
</dbReference>
<keyword evidence="6" id="KW-0808">Transferase</keyword>
<dbReference type="InterPro" id="IPR008271">
    <property type="entry name" value="Ser/Thr_kinase_AS"/>
</dbReference>
<feature type="domain" description="Protein kinase" evidence="5">
    <location>
        <begin position="259"/>
        <end position="521"/>
    </location>
</feature>
<feature type="repeat" description="TPR" evidence="3">
    <location>
        <begin position="645"/>
        <end position="678"/>
    </location>
</feature>
<evidence type="ECO:0000313" key="6">
    <source>
        <dbReference type="EMBL" id="KAF7354934.1"/>
    </source>
</evidence>
<dbReference type="SMART" id="SM00220">
    <property type="entry name" value="S_TKc"/>
    <property type="match status" value="1"/>
</dbReference>
<dbReference type="PROSITE" id="PS00108">
    <property type="entry name" value="PROTEIN_KINASE_ST"/>
    <property type="match status" value="1"/>
</dbReference>
<comment type="caution">
    <text evidence="6">The sequence shown here is derived from an EMBL/GenBank/DDBJ whole genome shotgun (WGS) entry which is preliminary data.</text>
</comment>
<dbReference type="SUPFAM" id="SSF48452">
    <property type="entry name" value="TPR-like"/>
    <property type="match status" value="2"/>
</dbReference>
<keyword evidence="2 3" id="KW-0802">TPR repeat</keyword>
<dbReference type="AlphaFoldDB" id="A0A8H6YAS1"/>
<protein>
    <submittedName>
        <fullName evidence="6">Protein kinase domain-containing protein</fullName>
    </submittedName>
</protein>
<evidence type="ECO:0000313" key="7">
    <source>
        <dbReference type="Proteomes" id="UP000623467"/>
    </source>
</evidence>
<dbReference type="GO" id="GO:0005524">
    <property type="term" value="F:ATP binding"/>
    <property type="evidence" value="ECO:0007669"/>
    <property type="project" value="InterPro"/>
</dbReference>
<feature type="region of interest" description="Disordered" evidence="4">
    <location>
        <begin position="156"/>
        <end position="190"/>
    </location>
</feature>
<dbReference type="InterPro" id="IPR011990">
    <property type="entry name" value="TPR-like_helical_dom_sf"/>
</dbReference>
<feature type="compositionally biased region" description="Basic and acidic residues" evidence="4">
    <location>
        <begin position="156"/>
        <end position="165"/>
    </location>
</feature>
<dbReference type="Gene3D" id="1.10.510.10">
    <property type="entry name" value="Transferase(Phosphotransferase) domain 1"/>
    <property type="match status" value="1"/>
</dbReference>
<keyword evidence="1" id="KW-0677">Repeat</keyword>
<name>A0A8H6YAS1_9AGAR</name>
<evidence type="ECO:0000259" key="5">
    <source>
        <dbReference type="PROSITE" id="PS50011"/>
    </source>
</evidence>
<dbReference type="Pfam" id="PF07714">
    <property type="entry name" value="PK_Tyr_Ser-Thr"/>
    <property type="match status" value="1"/>
</dbReference>
<feature type="repeat" description="TPR" evidence="3">
    <location>
        <begin position="686"/>
        <end position="719"/>
    </location>
</feature>